<evidence type="ECO:0000256" key="9">
    <source>
        <dbReference type="ARBA" id="ARBA00022840"/>
    </source>
</evidence>
<keyword evidence="9 13" id="KW-0067">ATP-binding</keyword>
<keyword evidence="7 13" id="KW-0547">Nucleotide-binding</keyword>
<feature type="non-terminal residue" evidence="16">
    <location>
        <position position="1"/>
    </location>
</feature>
<evidence type="ECO:0000313" key="17">
    <source>
        <dbReference type="Proteomes" id="UP000290289"/>
    </source>
</evidence>
<evidence type="ECO:0000256" key="10">
    <source>
        <dbReference type="ARBA" id="ARBA00047899"/>
    </source>
</evidence>
<evidence type="ECO:0000256" key="11">
    <source>
        <dbReference type="ARBA" id="ARBA00048679"/>
    </source>
</evidence>
<name>A0A498IFI6_MALDO</name>
<evidence type="ECO:0000313" key="16">
    <source>
        <dbReference type="EMBL" id="RXH82338.1"/>
    </source>
</evidence>
<dbReference type="PROSITE" id="PS00108">
    <property type="entry name" value="PROTEIN_KINASE_ST"/>
    <property type="match status" value="1"/>
</dbReference>
<dbReference type="SMART" id="SM00220">
    <property type="entry name" value="S_TKc"/>
    <property type="match status" value="1"/>
</dbReference>
<evidence type="ECO:0000256" key="13">
    <source>
        <dbReference type="PROSITE-ProRule" id="PRU10141"/>
    </source>
</evidence>
<feature type="compositionally biased region" description="Low complexity" evidence="14">
    <location>
        <begin position="131"/>
        <end position="147"/>
    </location>
</feature>
<dbReference type="AlphaFoldDB" id="A0A498IFI6"/>
<dbReference type="GO" id="GO:0005737">
    <property type="term" value="C:cytoplasm"/>
    <property type="evidence" value="ECO:0007669"/>
    <property type="project" value="UniProtKB-SubCell"/>
</dbReference>
<evidence type="ECO:0000256" key="14">
    <source>
        <dbReference type="SAM" id="MobiDB-lite"/>
    </source>
</evidence>
<feature type="region of interest" description="Disordered" evidence="14">
    <location>
        <begin position="129"/>
        <end position="152"/>
    </location>
</feature>
<reference evidence="16 17" key="1">
    <citation type="submission" date="2018-10" db="EMBL/GenBank/DDBJ databases">
        <title>A high-quality apple genome assembly.</title>
        <authorList>
            <person name="Hu J."/>
        </authorList>
    </citation>
    <scope>NUCLEOTIDE SEQUENCE [LARGE SCALE GENOMIC DNA]</scope>
    <source>
        <strain evidence="17">cv. HFTH1</strain>
        <tissue evidence="16">Young leaf</tissue>
    </source>
</reference>
<proteinExistence type="predicted"/>
<evidence type="ECO:0000256" key="12">
    <source>
        <dbReference type="ARBA" id="ARBA00063228"/>
    </source>
</evidence>
<comment type="caution">
    <text evidence="16">The sequence shown here is derived from an EMBL/GenBank/DDBJ whole genome shotgun (WGS) entry which is preliminary data.</text>
</comment>
<sequence>LKRSEILVYKFAGSPLLKKAEILVYKFAGRPLLKKGPPLLKKAALSVYLVGVLMANGEVQGPYCSWGAGKETENLSLKVPNEISKVKQRKQKVLLTSASAQDLRYNDIEKEKEDVQTPRGVLEACVRGFESETSTSENSTTENGTSEPSVRCSSSNSLSHWRKFFKQWSKRSLKRLASFPPLGVPKISSRRRIRSAREDPALTNIYNFKSSLVNFTSSELQKATDNFNSENQIGKGGYSEVYRGCLKSGQLIAVKRLTKGTADEKTAGFLSELGIIAHVDHPNAAKLIGCCVEGGMYLVFELSSLGSLGSLLHSPKANKLDWSKRYKIALGTADGLLYLHESCQRRIIHRDIKADNILLTEDFVPQICDFGLAKWLPKQWTHHNVSKSEGTFGYFAPEYFMHGIVDEKTDVYSFGVLLLELITGRPALDDLQNSLVLWAKPLLDNNEIKELVDPNIGDNYDQKEMDHMILTAALCIEQSSILRPRMSQARKNFRLISHYFSELPCFMKFSLLVSLQCLRCTDSGMMTCFGLVQVVVLLRGDEYVSKCAKESKRRSIQRTYSEELLDAQEYNSTKYLGDLNRHKQVAFGS</sequence>
<feature type="binding site" evidence="13">
    <location>
        <position position="255"/>
    </location>
    <ligand>
        <name>ATP</name>
        <dbReference type="ChEBI" id="CHEBI:30616"/>
    </ligand>
</feature>
<dbReference type="SUPFAM" id="SSF56112">
    <property type="entry name" value="Protein kinase-like (PK-like)"/>
    <property type="match status" value="1"/>
</dbReference>
<dbReference type="InterPro" id="IPR011009">
    <property type="entry name" value="Kinase-like_dom_sf"/>
</dbReference>
<dbReference type="PANTHER" id="PTHR47987">
    <property type="entry name" value="OS08G0249100 PROTEIN"/>
    <property type="match status" value="1"/>
</dbReference>
<keyword evidence="17" id="KW-1185">Reference proteome</keyword>
<dbReference type="Gene3D" id="1.10.510.10">
    <property type="entry name" value="Transferase(Phosphotransferase) domain 1"/>
    <property type="match status" value="1"/>
</dbReference>
<keyword evidence="8" id="KW-0418">Kinase</keyword>
<evidence type="ECO:0000256" key="7">
    <source>
        <dbReference type="ARBA" id="ARBA00022741"/>
    </source>
</evidence>
<dbReference type="InterPro" id="IPR017441">
    <property type="entry name" value="Protein_kinase_ATP_BS"/>
</dbReference>
<evidence type="ECO:0000256" key="2">
    <source>
        <dbReference type="ARBA" id="ARBA00012513"/>
    </source>
</evidence>
<evidence type="ECO:0000256" key="1">
    <source>
        <dbReference type="ARBA" id="ARBA00004496"/>
    </source>
</evidence>
<dbReference type="FunFam" id="1.10.510.10:FF:000335">
    <property type="entry name" value="receptor-like cytosolic serine/threonine-protein kinase RBK2"/>
    <property type="match status" value="1"/>
</dbReference>
<evidence type="ECO:0000256" key="4">
    <source>
        <dbReference type="ARBA" id="ARBA00022527"/>
    </source>
</evidence>
<comment type="catalytic activity">
    <reaction evidence="11">
        <text>L-seryl-[protein] + ATP = O-phospho-L-seryl-[protein] + ADP + H(+)</text>
        <dbReference type="Rhea" id="RHEA:17989"/>
        <dbReference type="Rhea" id="RHEA-COMP:9863"/>
        <dbReference type="Rhea" id="RHEA-COMP:11604"/>
        <dbReference type="ChEBI" id="CHEBI:15378"/>
        <dbReference type="ChEBI" id="CHEBI:29999"/>
        <dbReference type="ChEBI" id="CHEBI:30616"/>
        <dbReference type="ChEBI" id="CHEBI:83421"/>
        <dbReference type="ChEBI" id="CHEBI:456216"/>
        <dbReference type="EC" id="2.7.11.1"/>
    </reaction>
</comment>
<dbReference type="FunFam" id="3.30.200.20:FF:000389">
    <property type="entry name" value="Receptor-like cytosolic serine/threonine-protein kinase RBK1"/>
    <property type="match status" value="1"/>
</dbReference>
<feature type="domain" description="Protein kinase" evidence="15">
    <location>
        <begin position="227"/>
        <end position="501"/>
    </location>
</feature>
<dbReference type="InterPro" id="IPR008271">
    <property type="entry name" value="Ser/Thr_kinase_AS"/>
</dbReference>
<dbReference type="InterPro" id="IPR000719">
    <property type="entry name" value="Prot_kinase_dom"/>
</dbReference>
<keyword evidence="6" id="KW-0808">Transferase</keyword>
<dbReference type="PANTHER" id="PTHR47987:SF14">
    <property type="entry name" value="RECEPTOR-LIKE CYTOSOLIC SERINE_THREONINE-PROTEIN KINASE RBK2"/>
    <property type="match status" value="1"/>
</dbReference>
<dbReference type="STRING" id="3750.A0A498IFI6"/>
<dbReference type="PROSITE" id="PS00107">
    <property type="entry name" value="PROTEIN_KINASE_ATP"/>
    <property type="match status" value="1"/>
</dbReference>
<dbReference type="Pfam" id="PF07714">
    <property type="entry name" value="PK_Tyr_Ser-Thr"/>
    <property type="match status" value="1"/>
</dbReference>
<keyword evidence="3" id="KW-0963">Cytoplasm</keyword>
<dbReference type="Gene3D" id="3.30.200.20">
    <property type="entry name" value="Phosphorylase Kinase, domain 1"/>
    <property type="match status" value="1"/>
</dbReference>
<dbReference type="InterPro" id="IPR046958">
    <property type="entry name" value="RBK1/2/STUNTED"/>
</dbReference>
<dbReference type="EC" id="2.7.11.1" evidence="2"/>
<evidence type="ECO:0000256" key="3">
    <source>
        <dbReference type="ARBA" id="ARBA00022490"/>
    </source>
</evidence>
<evidence type="ECO:0000259" key="15">
    <source>
        <dbReference type="PROSITE" id="PS50011"/>
    </source>
</evidence>
<comment type="catalytic activity">
    <reaction evidence="10">
        <text>L-threonyl-[protein] + ATP = O-phospho-L-threonyl-[protein] + ADP + H(+)</text>
        <dbReference type="Rhea" id="RHEA:46608"/>
        <dbReference type="Rhea" id="RHEA-COMP:11060"/>
        <dbReference type="Rhea" id="RHEA-COMP:11605"/>
        <dbReference type="ChEBI" id="CHEBI:15378"/>
        <dbReference type="ChEBI" id="CHEBI:30013"/>
        <dbReference type="ChEBI" id="CHEBI:30616"/>
        <dbReference type="ChEBI" id="CHEBI:61977"/>
        <dbReference type="ChEBI" id="CHEBI:456216"/>
        <dbReference type="EC" id="2.7.11.1"/>
    </reaction>
</comment>
<evidence type="ECO:0000256" key="8">
    <source>
        <dbReference type="ARBA" id="ARBA00022777"/>
    </source>
</evidence>
<protein>
    <recommendedName>
        <fullName evidence="2">non-specific serine/threonine protein kinase</fullName>
        <ecNumber evidence="2">2.7.11.1</ecNumber>
    </recommendedName>
</protein>
<evidence type="ECO:0000256" key="6">
    <source>
        <dbReference type="ARBA" id="ARBA00022679"/>
    </source>
</evidence>
<keyword evidence="4" id="KW-0723">Serine/threonine-protein kinase</keyword>
<comment type="subunit">
    <text evidence="12">Interacts with ARAC5 and ARAC10.</text>
</comment>
<keyword evidence="5" id="KW-0597">Phosphoprotein</keyword>
<dbReference type="GO" id="GO:0004674">
    <property type="term" value="F:protein serine/threonine kinase activity"/>
    <property type="evidence" value="ECO:0007669"/>
    <property type="project" value="UniProtKB-KW"/>
</dbReference>
<comment type="subcellular location">
    <subcellularLocation>
        <location evidence="1">Cytoplasm</location>
    </subcellularLocation>
</comment>
<organism evidence="16 17">
    <name type="scientific">Malus domestica</name>
    <name type="common">Apple</name>
    <name type="synonym">Pyrus malus</name>
    <dbReference type="NCBI Taxonomy" id="3750"/>
    <lineage>
        <taxon>Eukaryota</taxon>
        <taxon>Viridiplantae</taxon>
        <taxon>Streptophyta</taxon>
        <taxon>Embryophyta</taxon>
        <taxon>Tracheophyta</taxon>
        <taxon>Spermatophyta</taxon>
        <taxon>Magnoliopsida</taxon>
        <taxon>eudicotyledons</taxon>
        <taxon>Gunneridae</taxon>
        <taxon>Pentapetalae</taxon>
        <taxon>rosids</taxon>
        <taxon>fabids</taxon>
        <taxon>Rosales</taxon>
        <taxon>Rosaceae</taxon>
        <taxon>Amygdaloideae</taxon>
        <taxon>Maleae</taxon>
        <taxon>Malus</taxon>
    </lineage>
</organism>
<dbReference type="GO" id="GO:0051020">
    <property type="term" value="F:GTPase binding"/>
    <property type="evidence" value="ECO:0007669"/>
    <property type="project" value="UniProtKB-ARBA"/>
</dbReference>
<gene>
    <name evidence="16" type="ORF">DVH24_036679</name>
</gene>
<dbReference type="PROSITE" id="PS50011">
    <property type="entry name" value="PROTEIN_KINASE_DOM"/>
    <property type="match status" value="1"/>
</dbReference>
<dbReference type="InterPro" id="IPR001245">
    <property type="entry name" value="Ser-Thr/Tyr_kinase_cat_dom"/>
</dbReference>
<dbReference type="Proteomes" id="UP000290289">
    <property type="component" value="Chromosome 12"/>
</dbReference>
<dbReference type="GO" id="GO:0005524">
    <property type="term" value="F:ATP binding"/>
    <property type="evidence" value="ECO:0007669"/>
    <property type="project" value="UniProtKB-UniRule"/>
</dbReference>
<accession>A0A498IFI6</accession>
<evidence type="ECO:0000256" key="5">
    <source>
        <dbReference type="ARBA" id="ARBA00022553"/>
    </source>
</evidence>
<dbReference type="EMBL" id="RDQH01000338">
    <property type="protein sequence ID" value="RXH82338.1"/>
    <property type="molecule type" value="Genomic_DNA"/>
</dbReference>